<organism evidence="3 5">
    <name type="scientific">Cellulomonas hominis</name>
    <dbReference type="NCBI Taxonomy" id="156981"/>
    <lineage>
        <taxon>Bacteria</taxon>
        <taxon>Bacillati</taxon>
        <taxon>Actinomycetota</taxon>
        <taxon>Actinomycetes</taxon>
        <taxon>Micrococcales</taxon>
        <taxon>Cellulomonadaceae</taxon>
        <taxon>Cellulomonas</taxon>
    </lineage>
</organism>
<dbReference type="InterPro" id="IPR010994">
    <property type="entry name" value="RuvA_2-like"/>
</dbReference>
<evidence type="ECO:0000313" key="6">
    <source>
        <dbReference type="Proteomes" id="UP000564629"/>
    </source>
</evidence>
<feature type="domain" description="Helix-hairpin-helix DNA-binding motif class 1" evidence="2">
    <location>
        <begin position="284"/>
        <end position="303"/>
    </location>
</feature>
<dbReference type="GO" id="GO:0015628">
    <property type="term" value="P:protein secretion by the type II secretion system"/>
    <property type="evidence" value="ECO:0007669"/>
    <property type="project" value="TreeGrafter"/>
</dbReference>
<dbReference type="Gene3D" id="1.10.150.320">
    <property type="entry name" value="Photosystem II 12 kDa extrinsic protein"/>
    <property type="match status" value="1"/>
</dbReference>
<feature type="region of interest" description="Disordered" evidence="1">
    <location>
        <begin position="1"/>
        <end position="94"/>
    </location>
</feature>
<dbReference type="InterPro" id="IPR003583">
    <property type="entry name" value="Hlx-hairpin-Hlx_DNA-bd_motif"/>
</dbReference>
<proteinExistence type="predicted"/>
<dbReference type="AlphaFoldDB" id="A0A511FHC1"/>
<sequence length="306" mass="30103">MSWYDGGPPPDPTAPRRVSAAAGPEPARPGSAPTWPGPVPVEPGPVPVTPAPRRPGRHAAEPSGAARLREAAGSAGGASWADDPVEADALPDGDGGRRWAGLAELRWRVPPRVAVVAVLALALLGGAVALRAAAQPSAPAVDVPEPAVSDTGPGEPTAAAADAAALWVHVVGRVASPGLVQLPAGSRVAEAIAAAGGALPDADLAAVNLAAVVQDGTQVHVPAPGEAPGEASVAAADPGGSGPATVDVNAASAADLEALPGIGPVLAERVVAWRTEHGPFRDVDGLLDVPGIGPSVLAQIRDLVRV</sequence>
<dbReference type="Gene3D" id="3.10.560.10">
    <property type="entry name" value="Outer membrane lipoprotein wza domain like"/>
    <property type="match status" value="1"/>
</dbReference>
<evidence type="ECO:0000313" key="5">
    <source>
        <dbReference type="Proteomes" id="UP000321723"/>
    </source>
</evidence>
<dbReference type="EMBL" id="BJVQ01000090">
    <property type="protein sequence ID" value="GEL48611.1"/>
    <property type="molecule type" value="Genomic_DNA"/>
</dbReference>
<feature type="compositionally biased region" description="Pro residues" evidence="1">
    <location>
        <begin position="35"/>
        <end position="53"/>
    </location>
</feature>
<name>A0A511FHC1_9CELL</name>
<dbReference type="RefSeq" id="WP_183834735.1">
    <property type="nucleotide sequence ID" value="NZ_BJVQ01000090.1"/>
</dbReference>
<dbReference type="Pfam" id="PF10531">
    <property type="entry name" value="SLBB"/>
    <property type="match status" value="1"/>
</dbReference>
<feature type="compositionally biased region" description="Low complexity" evidence="1">
    <location>
        <begin position="63"/>
        <end position="81"/>
    </location>
</feature>
<dbReference type="PANTHER" id="PTHR21180:SF32">
    <property type="entry name" value="ENDONUCLEASE_EXONUCLEASE_PHOSPHATASE FAMILY DOMAIN-CONTAINING PROTEIN 1"/>
    <property type="match status" value="1"/>
</dbReference>
<dbReference type="EMBL" id="JACHDN010000001">
    <property type="protein sequence ID" value="MBB5471544.1"/>
    <property type="molecule type" value="Genomic_DNA"/>
</dbReference>
<comment type="caution">
    <text evidence="3">The sequence shown here is derived from an EMBL/GenBank/DDBJ whole genome shotgun (WGS) entry which is preliminary data.</text>
</comment>
<keyword evidence="5" id="KW-1185">Reference proteome</keyword>
<feature type="region of interest" description="Disordered" evidence="1">
    <location>
        <begin position="136"/>
        <end position="157"/>
    </location>
</feature>
<gene>
    <name evidence="3" type="ORF">CHO01_37270</name>
    <name evidence="4" type="ORF">HNR08_000280</name>
</gene>
<evidence type="ECO:0000313" key="3">
    <source>
        <dbReference type="EMBL" id="GEL48611.1"/>
    </source>
</evidence>
<accession>A0A511FHC1</accession>
<feature type="domain" description="Helix-hairpin-helix DNA-binding motif class 1" evidence="2">
    <location>
        <begin position="254"/>
        <end position="273"/>
    </location>
</feature>
<evidence type="ECO:0000256" key="1">
    <source>
        <dbReference type="SAM" id="MobiDB-lite"/>
    </source>
</evidence>
<dbReference type="Pfam" id="PF12836">
    <property type="entry name" value="HHH_3"/>
    <property type="match status" value="1"/>
</dbReference>
<dbReference type="Proteomes" id="UP000564629">
    <property type="component" value="Unassembled WGS sequence"/>
</dbReference>
<reference evidence="4 6" key="2">
    <citation type="submission" date="2020-08" db="EMBL/GenBank/DDBJ databases">
        <title>Sequencing the genomes of 1000 actinobacteria strains.</title>
        <authorList>
            <person name="Klenk H.-P."/>
        </authorList>
    </citation>
    <scope>NUCLEOTIDE SEQUENCE [LARGE SCALE GENOMIC DNA]</scope>
    <source>
        <strain evidence="4 6">DSM 9581</strain>
    </source>
</reference>
<dbReference type="Proteomes" id="UP000321723">
    <property type="component" value="Unassembled WGS sequence"/>
</dbReference>
<dbReference type="SUPFAM" id="SSF47781">
    <property type="entry name" value="RuvA domain 2-like"/>
    <property type="match status" value="1"/>
</dbReference>
<dbReference type="InterPro" id="IPR051675">
    <property type="entry name" value="Endo/Exo/Phosphatase_dom_1"/>
</dbReference>
<dbReference type="PANTHER" id="PTHR21180">
    <property type="entry name" value="ENDONUCLEASE/EXONUCLEASE/PHOSPHATASE FAMILY DOMAIN-CONTAINING PROTEIN 1"/>
    <property type="match status" value="1"/>
</dbReference>
<reference evidence="3 5" key="1">
    <citation type="submission" date="2019-07" db="EMBL/GenBank/DDBJ databases">
        <title>Whole genome shotgun sequence of Cellulomonas hominis NBRC 16055.</title>
        <authorList>
            <person name="Hosoyama A."/>
            <person name="Uohara A."/>
            <person name="Ohji S."/>
            <person name="Ichikawa N."/>
        </authorList>
    </citation>
    <scope>NUCLEOTIDE SEQUENCE [LARGE SCALE GENOMIC DNA]</scope>
    <source>
        <strain evidence="3 5">NBRC 16055</strain>
    </source>
</reference>
<protein>
    <submittedName>
        <fullName evidence="4">Competence protein ComEA</fullName>
    </submittedName>
</protein>
<evidence type="ECO:0000259" key="2">
    <source>
        <dbReference type="SMART" id="SM00278"/>
    </source>
</evidence>
<dbReference type="GO" id="GO:0006281">
    <property type="term" value="P:DNA repair"/>
    <property type="evidence" value="ECO:0007669"/>
    <property type="project" value="InterPro"/>
</dbReference>
<evidence type="ECO:0000313" key="4">
    <source>
        <dbReference type="EMBL" id="MBB5471544.1"/>
    </source>
</evidence>
<dbReference type="SMART" id="SM00278">
    <property type="entry name" value="HhH1"/>
    <property type="match status" value="2"/>
</dbReference>
<dbReference type="InterPro" id="IPR019554">
    <property type="entry name" value="Soluble_ligand-bd"/>
</dbReference>
<dbReference type="GO" id="GO:0003677">
    <property type="term" value="F:DNA binding"/>
    <property type="evidence" value="ECO:0007669"/>
    <property type="project" value="InterPro"/>
</dbReference>
<dbReference type="GO" id="GO:0015627">
    <property type="term" value="C:type II protein secretion system complex"/>
    <property type="evidence" value="ECO:0007669"/>
    <property type="project" value="TreeGrafter"/>
</dbReference>